<dbReference type="InterPro" id="IPR027417">
    <property type="entry name" value="P-loop_NTPase"/>
</dbReference>
<dbReference type="Proteomes" id="UP001274321">
    <property type="component" value="Unassembled WGS sequence"/>
</dbReference>
<keyword evidence="2" id="KW-1185">Reference proteome</keyword>
<evidence type="ECO:0000313" key="2">
    <source>
        <dbReference type="Proteomes" id="UP001274321"/>
    </source>
</evidence>
<accession>A0ABU4RQ16</accession>
<dbReference type="Gene3D" id="3.40.50.300">
    <property type="entry name" value="P-loop containing nucleotide triphosphate hydrolases"/>
    <property type="match status" value="1"/>
</dbReference>
<name>A0ABU4RQ16_9HYPH</name>
<gene>
    <name evidence="1" type="ORF">SCD90_12840</name>
</gene>
<organism evidence="1 2">
    <name type="scientific">Terrihabitans rhizophilus</name>
    <dbReference type="NCBI Taxonomy" id="3092662"/>
    <lineage>
        <taxon>Bacteria</taxon>
        <taxon>Pseudomonadati</taxon>
        <taxon>Pseudomonadota</taxon>
        <taxon>Alphaproteobacteria</taxon>
        <taxon>Hyphomicrobiales</taxon>
        <taxon>Terrihabitans</taxon>
    </lineage>
</organism>
<comment type="caution">
    <text evidence="1">The sequence shown here is derived from an EMBL/GenBank/DDBJ whole genome shotgun (WGS) entry which is preliminary data.</text>
</comment>
<dbReference type="SUPFAM" id="SSF53795">
    <property type="entry name" value="PEP carboxykinase-like"/>
    <property type="match status" value="1"/>
</dbReference>
<dbReference type="RefSeq" id="WP_319845077.1">
    <property type="nucleotide sequence ID" value="NZ_JAXAFJ010000008.1"/>
</dbReference>
<dbReference type="EMBL" id="JAXAFJ010000008">
    <property type="protein sequence ID" value="MDX6806952.1"/>
    <property type="molecule type" value="Genomic_DNA"/>
</dbReference>
<sequence>MMAHAFFNLAGATLCLESTDPALLAPLRLLLGSLETDQARGKTTQWSVAHGMVPPLPQDEILFHGRFPGLDGDCTLAGSGEHLVLTLEEQVHIEFDRLRGRGAILVAQGAERILAGDIGMSIVDAAIDMTGQTLVHGAALAVPHRDRAILVFAPSGTGKTTTALALSASGFALMSDDVGVLRRDGAGLEIWGLPRKPKVHRRTAALLPWLLPHLHGDWDNEGEQVIRPEDVPEIAIAAPAAALPLAGLIWLRPHRQGATIMETADKPELLVALAADNLRRARSGTPDYQMDRFELFSSMVRNVPSFTLAVGDRLDGVAAVLSARLA</sequence>
<evidence type="ECO:0008006" key="3">
    <source>
        <dbReference type="Google" id="ProtNLM"/>
    </source>
</evidence>
<reference evidence="1 2" key="1">
    <citation type="submission" date="2023-11" db="EMBL/GenBank/DDBJ databases">
        <authorList>
            <person name="Bao R."/>
        </authorList>
    </citation>
    <scope>NUCLEOTIDE SEQUENCE [LARGE SCALE GENOMIC DNA]</scope>
    <source>
        <strain evidence="1 2">PJ23</strain>
    </source>
</reference>
<proteinExistence type="predicted"/>
<protein>
    <recommendedName>
        <fullName evidence="3">Hpr(Ser) kinase/phosphatase</fullName>
    </recommendedName>
</protein>
<evidence type="ECO:0000313" key="1">
    <source>
        <dbReference type="EMBL" id="MDX6806952.1"/>
    </source>
</evidence>